<feature type="domain" description="Flagellar motor switch protein FliN-like C-terminal" evidence="3">
    <location>
        <begin position="226"/>
        <end position="288"/>
    </location>
</feature>
<evidence type="ECO:0000256" key="2">
    <source>
        <dbReference type="ARBA" id="ARBA00025044"/>
    </source>
</evidence>
<dbReference type="EMBL" id="OMOI01000001">
    <property type="protein sequence ID" value="SPF76881.1"/>
    <property type="molecule type" value="Genomic_DNA"/>
</dbReference>
<dbReference type="OrthoDB" id="7824563at2"/>
<dbReference type="RefSeq" id="WP_108856851.1">
    <property type="nucleotide sequence ID" value="NZ_OMOI01000001.1"/>
</dbReference>
<accession>A0A2R8ALJ4</accession>
<sequence length="328" mass="34826">MADLDILSVLRRKAGAGQPSSGIPRLSATGALGNALRRAGQDVANVSIAVQSIEENKAVLDEVLGDLPEHALLCLVEGPESSFGMAVLDRSLMAGLVEAQTIGSVSSATVADRPPTRTDAAICADFVDRLLECFEVEAHGAKLDIIPHVSGYRYALPIMDPQVISLTLENVFYRAFRADLDLANGTKQGVLTLILPSDVSAKAKQTQANDGDTPDHTITDVALTCRAELRAVLHQVHLPVTDVAKFEVGMMIPVPIQAMGQVELLDSDDEIVTICRLGRMSGQRALRIGPATDPLVAPVLPEQVARATVTASTETMTASPVQENKPEP</sequence>
<gene>
    <name evidence="4" type="ORF">ALP8811_01898</name>
</gene>
<comment type="function">
    <text evidence="2">FliM is one of three proteins (FliG, FliN, FliM) that forms the rotor-mounted switch complex (C ring), located at the base of the basal body. This complex interacts with the CheY and CheZ chemotaxis proteins, in addition to contacting components of the motor that determine the direction of flagellar rotation.</text>
</comment>
<dbReference type="Pfam" id="PF01052">
    <property type="entry name" value="FliMN_C"/>
    <property type="match status" value="1"/>
</dbReference>
<evidence type="ECO:0000313" key="5">
    <source>
        <dbReference type="Proteomes" id="UP000244911"/>
    </source>
</evidence>
<dbReference type="GO" id="GO:0006935">
    <property type="term" value="P:chemotaxis"/>
    <property type="evidence" value="ECO:0007669"/>
    <property type="project" value="UniProtKB-KW"/>
</dbReference>
<evidence type="ECO:0000259" key="3">
    <source>
        <dbReference type="Pfam" id="PF01052"/>
    </source>
</evidence>
<dbReference type="InterPro" id="IPR001543">
    <property type="entry name" value="FliN-like_C"/>
</dbReference>
<keyword evidence="5" id="KW-1185">Reference proteome</keyword>
<name>A0A2R8ALJ4_9RHOB</name>
<proteinExistence type="predicted"/>
<dbReference type="Gene3D" id="3.40.1550.10">
    <property type="entry name" value="CheC-like"/>
    <property type="match status" value="1"/>
</dbReference>
<dbReference type="Proteomes" id="UP000244911">
    <property type="component" value="Unassembled WGS sequence"/>
</dbReference>
<evidence type="ECO:0000256" key="1">
    <source>
        <dbReference type="ARBA" id="ARBA00022500"/>
    </source>
</evidence>
<dbReference type="AlphaFoldDB" id="A0A2R8ALJ4"/>
<keyword evidence="1" id="KW-0145">Chemotaxis</keyword>
<reference evidence="4 5" key="1">
    <citation type="submission" date="2018-03" db="EMBL/GenBank/DDBJ databases">
        <authorList>
            <person name="Keele B.F."/>
        </authorList>
    </citation>
    <scope>NUCLEOTIDE SEQUENCE [LARGE SCALE GENOMIC DNA]</scope>
    <source>
        <strain evidence="4 5">CECT 8811</strain>
    </source>
</reference>
<dbReference type="InterPro" id="IPR028976">
    <property type="entry name" value="CheC-like_sf"/>
</dbReference>
<organism evidence="4 5">
    <name type="scientific">Aliiroseovarius pelagivivens</name>
    <dbReference type="NCBI Taxonomy" id="1639690"/>
    <lineage>
        <taxon>Bacteria</taxon>
        <taxon>Pseudomonadati</taxon>
        <taxon>Pseudomonadota</taxon>
        <taxon>Alphaproteobacteria</taxon>
        <taxon>Rhodobacterales</taxon>
        <taxon>Paracoccaceae</taxon>
        <taxon>Aliiroseovarius</taxon>
    </lineage>
</organism>
<protein>
    <recommendedName>
        <fullName evidence="3">Flagellar motor switch protein FliN-like C-terminal domain-containing protein</fullName>
    </recommendedName>
</protein>
<evidence type="ECO:0000313" key="4">
    <source>
        <dbReference type="EMBL" id="SPF76881.1"/>
    </source>
</evidence>